<gene>
    <name evidence="1" type="ORF">F2P81_022305</name>
</gene>
<sequence length="81" mass="9484">MNSNFTIGQKGRGVLLEARERSTVSLDQSGARERFKFEASSSLLWQQRQRQQLLLLRFFFFFFSLSPRRHCTSARAATEPR</sequence>
<accession>A0A6A4S4I6</accession>
<reference evidence="1 2" key="1">
    <citation type="submission" date="2019-06" db="EMBL/GenBank/DDBJ databases">
        <title>Draft genomes of female and male turbot (Scophthalmus maximus).</title>
        <authorList>
            <person name="Xu H."/>
            <person name="Xu X.-W."/>
            <person name="Shao C."/>
            <person name="Chen S."/>
        </authorList>
    </citation>
    <scope>NUCLEOTIDE SEQUENCE [LARGE SCALE GENOMIC DNA]</scope>
    <source>
        <strain evidence="1">Ysfricsl-2016a</strain>
        <tissue evidence="1">Blood</tissue>
    </source>
</reference>
<evidence type="ECO:0000313" key="2">
    <source>
        <dbReference type="Proteomes" id="UP000438429"/>
    </source>
</evidence>
<proteinExistence type="predicted"/>
<dbReference type="AlphaFoldDB" id="A0A6A4S4I6"/>
<evidence type="ECO:0000313" key="1">
    <source>
        <dbReference type="EMBL" id="KAF0025424.1"/>
    </source>
</evidence>
<dbReference type="EMBL" id="VEVO01000020">
    <property type="protein sequence ID" value="KAF0025424.1"/>
    <property type="molecule type" value="Genomic_DNA"/>
</dbReference>
<comment type="caution">
    <text evidence="1">The sequence shown here is derived from an EMBL/GenBank/DDBJ whole genome shotgun (WGS) entry which is preliminary data.</text>
</comment>
<dbReference type="Proteomes" id="UP000438429">
    <property type="component" value="Unassembled WGS sequence"/>
</dbReference>
<protein>
    <submittedName>
        <fullName evidence="1">Uncharacterized protein</fullName>
    </submittedName>
</protein>
<name>A0A6A4S4I6_SCOMX</name>
<organism evidence="1 2">
    <name type="scientific">Scophthalmus maximus</name>
    <name type="common">Turbot</name>
    <name type="synonym">Psetta maxima</name>
    <dbReference type="NCBI Taxonomy" id="52904"/>
    <lineage>
        <taxon>Eukaryota</taxon>
        <taxon>Metazoa</taxon>
        <taxon>Chordata</taxon>
        <taxon>Craniata</taxon>
        <taxon>Vertebrata</taxon>
        <taxon>Euteleostomi</taxon>
        <taxon>Actinopterygii</taxon>
        <taxon>Neopterygii</taxon>
        <taxon>Teleostei</taxon>
        <taxon>Neoteleostei</taxon>
        <taxon>Acanthomorphata</taxon>
        <taxon>Carangaria</taxon>
        <taxon>Pleuronectiformes</taxon>
        <taxon>Pleuronectoidei</taxon>
        <taxon>Scophthalmidae</taxon>
        <taxon>Scophthalmus</taxon>
    </lineage>
</organism>